<dbReference type="EMBL" id="CACTIH010003623">
    <property type="protein sequence ID" value="CAA2978921.1"/>
    <property type="molecule type" value="Genomic_DNA"/>
</dbReference>
<dbReference type="OrthoDB" id="18975at2759"/>
<proteinExistence type="predicted"/>
<evidence type="ECO:0000313" key="2">
    <source>
        <dbReference type="Proteomes" id="UP000594638"/>
    </source>
</evidence>
<accession>A0A8S0RHU9</accession>
<dbReference type="PANTHER" id="PTHR36337">
    <property type="entry name" value="OBSCURIN-LIKE PROTEIN"/>
    <property type="match status" value="1"/>
</dbReference>
<sequence>MAKPAQSLFLEEWLRSISGSSNNSASVHSSSSSARVIIQAWADLRDSLQNHSFHTHHLQALKTLANSQISLFVAEPQAKLLVSILSSPNLSLPLESYPLFFRLLYIWVRKSSRLTATVIDSAVEVLLHIFFRQFYSDKCPLIFSEGILLLGSFSFQPSASEKSKKVCLELLSRLLEEENSSILLSDELTSSVLAGTGYALSSSVTDYFGKIVDNLFGIWGKEDGPSSSLSHGLMMLHLFEWVLSNFFSLQSFEQIDLVRDILENVKPAHVVFAVVMAAGGVLRALNGSGLSGFMELRNSAEKRIEIIGRYVLSRTKGFNHSGNEPRDSLLLQSIALALARSGSISYRTSLLECLASALLTEVFPLHHIYNKVLELLQGNWQGYVLDEVKAHLTSVIFKEAGAIAGVFCNQYVSANEENQATVEDLVWHFCQDVYLCHRQVALLLQGREDELTTEIEKIAESAFLMVVVFALAVTKCRLDSRTNQGTKLQISVRILVSFSCIEYFRRMRLPEYMDTVRAVVVSVQENESACVAFVESIPSYDDLTNKHGWSNLPKVGYLWSTDEVQTARILFYMRVISTCVEQLPASVFRKVVAPTMFLYMGHPNGKVARYSHSMFVAFMSSGKDTNQDERVQLKEQLVFYYIQRSLEGYPGSTPFEGMTSGVAALVRHLPAGSPSIFYCIHCVAEKANSLCSLVSSRETDLWKNWEGELEPAKKVLDLLLRLLSLVDIQVLPSLMKLLAQEIVQLPAIGQNTILNQLYQHVAESDDVTRKPTLVSWLQSLSYLCAQGTPKKSSTFVGEALSRL</sequence>
<dbReference type="AlphaFoldDB" id="A0A8S0RHU9"/>
<dbReference type="PANTHER" id="PTHR36337:SF1">
    <property type="entry name" value="OBSCURIN-LIKE PROTEIN"/>
    <property type="match status" value="1"/>
</dbReference>
<gene>
    <name evidence="1" type="ORF">OLEA9_A094812</name>
</gene>
<comment type="caution">
    <text evidence="1">The sequence shown here is derived from an EMBL/GenBank/DDBJ whole genome shotgun (WGS) entry which is preliminary data.</text>
</comment>
<organism evidence="1 2">
    <name type="scientific">Olea europaea subsp. europaea</name>
    <dbReference type="NCBI Taxonomy" id="158383"/>
    <lineage>
        <taxon>Eukaryota</taxon>
        <taxon>Viridiplantae</taxon>
        <taxon>Streptophyta</taxon>
        <taxon>Embryophyta</taxon>
        <taxon>Tracheophyta</taxon>
        <taxon>Spermatophyta</taxon>
        <taxon>Magnoliopsida</taxon>
        <taxon>eudicotyledons</taxon>
        <taxon>Gunneridae</taxon>
        <taxon>Pentapetalae</taxon>
        <taxon>asterids</taxon>
        <taxon>lamiids</taxon>
        <taxon>Lamiales</taxon>
        <taxon>Oleaceae</taxon>
        <taxon>Oleeae</taxon>
        <taxon>Olea</taxon>
    </lineage>
</organism>
<dbReference type="Gramene" id="OE9A094812T6">
    <property type="protein sequence ID" value="OE9A094812C6"/>
    <property type="gene ID" value="OE9A094812"/>
</dbReference>
<evidence type="ECO:0000313" key="1">
    <source>
        <dbReference type="EMBL" id="CAA2978921.1"/>
    </source>
</evidence>
<name>A0A8S0RHU9_OLEEU</name>
<dbReference type="Gramene" id="OE9A094812T1">
    <property type="protein sequence ID" value="OE9A094812C1"/>
    <property type="gene ID" value="OE9A094812"/>
</dbReference>
<dbReference type="Proteomes" id="UP000594638">
    <property type="component" value="Unassembled WGS sequence"/>
</dbReference>
<reference evidence="1 2" key="1">
    <citation type="submission" date="2019-12" db="EMBL/GenBank/DDBJ databases">
        <authorList>
            <person name="Alioto T."/>
            <person name="Alioto T."/>
            <person name="Gomez Garrido J."/>
        </authorList>
    </citation>
    <scope>NUCLEOTIDE SEQUENCE [LARGE SCALE GENOMIC DNA]</scope>
</reference>
<dbReference type="InterPro" id="IPR016024">
    <property type="entry name" value="ARM-type_fold"/>
</dbReference>
<protein>
    <submittedName>
        <fullName evidence="1">Armadillo-type fold containing</fullName>
    </submittedName>
</protein>
<keyword evidence="2" id="KW-1185">Reference proteome</keyword>
<dbReference type="SUPFAM" id="SSF48371">
    <property type="entry name" value="ARM repeat"/>
    <property type="match status" value="1"/>
</dbReference>